<dbReference type="AlphaFoldDB" id="A0A6L5XBL5"/>
<dbReference type="Proteomes" id="UP000483362">
    <property type="component" value="Unassembled WGS sequence"/>
</dbReference>
<dbReference type="InterPro" id="IPR003753">
    <property type="entry name" value="Exonuc_VII_L"/>
</dbReference>
<dbReference type="GO" id="GO:0008855">
    <property type="term" value="F:exodeoxyribonuclease VII activity"/>
    <property type="evidence" value="ECO:0007669"/>
    <property type="project" value="UniProtKB-UniRule"/>
</dbReference>
<keyword evidence="9" id="KW-1185">Reference proteome</keyword>
<evidence type="ECO:0000313" key="9">
    <source>
        <dbReference type="Proteomes" id="UP000483362"/>
    </source>
</evidence>
<dbReference type="NCBIfam" id="TIGR00237">
    <property type="entry name" value="xseA"/>
    <property type="match status" value="1"/>
</dbReference>
<evidence type="ECO:0000256" key="1">
    <source>
        <dbReference type="ARBA" id="ARBA00022490"/>
    </source>
</evidence>
<dbReference type="GO" id="GO:0003676">
    <property type="term" value="F:nucleic acid binding"/>
    <property type="evidence" value="ECO:0007669"/>
    <property type="project" value="InterPro"/>
</dbReference>
<accession>A0A6L5XBL5</accession>
<evidence type="ECO:0000256" key="3">
    <source>
        <dbReference type="ARBA" id="ARBA00022801"/>
    </source>
</evidence>
<evidence type="ECO:0000256" key="5">
    <source>
        <dbReference type="RuleBase" id="RU004355"/>
    </source>
</evidence>
<dbReference type="PANTHER" id="PTHR30008:SF0">
    <property type="entry name" value="EXODEOXYRIBONUCLEASE 7 LARGE SUBUNIT"/>
    <property type="match status" value="1"/>
</dbReference>
<dbReference type="Pfam" id="PF13742">
    <property type="entry name" value="tRNA_anti_2"/>
    <property type="match status" value="1"/>
</dbReference>
<keyword evidence="2 5" id="KW-0540">Nuclease</keyword>
<dbReference type="EMBL" id="VULT01000004">
    <property type="protein sequence ID" value="MSS16905.1"/>
    <property type="molecule type" value="Genomic_DNA"/>
</dbReference>
<evidence type="ECO:0000259" key="7">
    <source>
        <dbReference type="Pfam" id="PF13742"/>
    </source>
</evidence>
<proteinExistence type="inferred from homology"/>
<dbReference type="CDD" id="cd04489">
    <property type="entry name" value="ExoVII_LU_OBF"/>
    <property type="match status" value="1"/>
</dbReference>
<dbReference type="EC" id="3.1.11.6" evidence="5"/>
<dbReference type="GO" id="GO:0006308">
    <property type="term" value="P:DNA catabolic process"/>
    <property type="evidence" value="ECO:0007669"/>
    <property type="project" value="UniProtKB-UniRule"/>
</dbReference>
<name>A0A6L5XBL5_9BACT</name>
<dbReference type="GO" id="GO:0005737">
    <property type="term" value="C:cytoplasm"/>
    <property type="evidence" value="ECO:0007669"/>
    <property type="project" value="UniProtKB-SubCell"/>
</dbReference>
<gene>
    <name evidence="8" type="ORF">FYJ29_03865</name>
</gene>
<evidence type="ECO:0000259" key="6">
    <source>
        <dbReference type="Pfam" id="PF02601"/>
    </source>
</evidence>
<protein>
    <recommendedName>
        <fullName evidence="5">Exodeoxyribonuclease 7 large subunit</fullName>
        <ecNumber evidence="5">3.1.11.6</ecNumber>
    </recommendedName>
</protein>
<comment type="catalytic activity">
    <reaction evidence="5">
        <text>Exonucleolytic cleavage in either 5'- to 3'- or 3'- to 5'-direction to yield nucleoside 5'-phosphates.</text>
        <dbReference type="EC" id="3.1.11.6"/>
    </reaction>
</comment>
<dbReference type="RefSeq" id="WP_154328366.1">
    <property type="nucleotide sequence ID" value="NZ_CP045696.1"/>
</dbReference>
<organism evidence="8 9">
    <name type="scientific">Sodaliphilus pleomorphus</name>
    <dbReference type="NCBI Taxonomy" id="2606626"/>
    <lineage>
        <taxon>Bacteria</taxon>
        <taxon>Pseudomonadati</taxon>
        <taxon>Bacteroidota</taxon>
        <taxon>Bacteroidia</taxon>
        <taxon>Bacteroidales</taxon>
        <taxon>Muribaculaceae</taxon>
        <taxon>Sodaliphilus</taxon>
    </lineage>
</organism>
<evidence type="ECO:0000256" key="4">
    <source>
        <dbReference type="ARBA" id="ARBA00022839"/>
    </source>
</evidence>
<feature type="domain" description="Exonuclease VII large subunit C-terminal" evidence="6">
    <location>
        <begin position="150"/>
        <end position="440"/>
    </location>
</feature>
<keyword evidence="4 5" id="KW-0269">Exonuclease</keyword>
<dbReference type="Pfam" id="PF02601">
    <property type="entry name" value="Exonuc_VII_L"/>
    <property type="match status" value="1"/>
</dbReference>
<comment type="similarity">
    <text evidence="5">Belongs to the XseA family.</text>
</comment>
<reference evidence="8 9" key="1">
    <citation type="submission" date="2019-08" db="EMBL/GenBank/DDBJ databases">
        <title>In-depth cultivation of the pig gut microbiome towards novel bacterial diversity and tailored functional studies.</title>
        <authorList>
            <person name="Wylensek D."/>
            <person name="Hitch T.C.A."/>
            <person name="Clavel T."/>
        </authorList>
    </citation>
    <scope>NUCLEOTIDE SEQUENCE [LARGE SCALE GENOMIC DNA]</scope>
    <source>
        <strain evidence="8 9">Oil-RF-744-WCA-WT-10</strain>
    </source>
</reference>
<sequence>MSQTTTLDFNMPEAPRAISLLEFNRRIKGLLYDQQVMGVWVTAETSDVQVRRGHCYLELLQKDEKTGQTVAKIGAVIWASTFMRVGAKFYSVTQQQLGNGMKVMVLVSANFHEQYGLKVMINDISPEFTLGDMARRRQEIIDRLTREGHIDENKELAFPQVPQRVAVISSAGAAGYGDFMNQLAGNPYGIKYYPCLFAAMMQGSKTVPSVIDALERIEKHQELFDCVVIIRGGGSTTDLNWFDDYNLALKVAQCPLPVITGIGHERDTTVLDYVAAKPVKTPTAAAEFLIQCGINALSRLNEMSNTIVSAVKDAIARSNEQLSYLASSVPMLARHILEKSALGLQRYIEAIPLQVTGRITAERGRLERDVDAIKSAIAQAMLKEQMRMKNLDDKVTLLSPRNTLKRGYSLTMCNGHIITDASQLHAGDSITTHFGNGKTTSIVNQ</sequence>
<comment type="subcellular location">
    <subcellularLocation>
        <location evidence="5">Cytoplasm</location>
    </subcellularLocation>
</comment>
<comment type="caution">
    <text evidence="8">The sequence shown here is derived from an EMBL/GenBank/DDBJ whole genome shotgun (WGS) entry which is preliminary data.</text>
</comment>
<evidence type="ECO:0000256" key="2">
    <source>
        <dbReference type="ARBA" id="ARBA00022722"/>
    </source>
</evidence>
<feature type="domain" description="OB-fold nucleic acid binding" evidence="7">
    <location>
        <begin position="19"/>
        <end position="124"/>
    </location>
</feature>
<dbReference type="InterPro" id="IPR025824">
    <property type="entry name" value="OB-fold_nuc-bd_dom"/>
</dbReference>
<keyword evidence="1" id="KW-0963">Cytoplasm</keyword>
<keyword evidence="3 5" id="KW-0378">Hydrolase</keyword>
<dbReference type="GO" id="GO:0009318">
    <property type="term" value="C:exodeoxyribonuclease VII complex"/>
    <property type="evidence" value="ECO:0007669"/>
    <property type="project" value="UniProtKB-UniRule"/>
</dbReference>
<dbReference type="PANTHER" id="PTHR30008">
    <property type="entry name" value="EXODEOXYRIBONUCLEASE 7 LARGE SUBUNIT"/>
    <property type="match status" value="1"/>
</dbReference>
<dbReference type="InterPro" id="IPR020579">
    <property type="entry name" value="Exonuc_VII_lsu_C"/>
</dbReference>
<evidence type="ECO:0000313" key="8">
    <source>
        <dbReference type="EMBL" id="MSS16905.1"/>
    </source>
</evidence>